<dbReference type="AlphaFoldDB" id="A0A437ANC2"/>
<reference evidence="2 3" key="1">
    <citation type="submission" date="2018-10" db="EMBL/GenBank/DDBJ databases">
        <title>Draft genome sequence of the microsporidian Tubulinosema ratisbonensis.</title>
        <authorList>
            <person name="Polonais V."/>
            <person name="Peyretaillade E."/>
            <person name="Niehus S."/>
            <person name="Wawrzyniak I."/>
            <person name="Franchet A."/>
            <person name="Gaspin C."/>
            <person name="Reichstadt M."/>
            <person name="Belser C."/>
            <person name="Labadie K."/>
            <person name="Delbac F."/>
            <person name="Ferrandon D."/>
        </authorList>
    </citation>
    <scope>NUCLEOTIDE SEQUENCE [LARGE SCALE GENOMIC DNA]</scope>
    <source>
        <strain evidence="2 3">Franzen</strain>
    </source>
</reference>
<accession>A0A437ANC2</accession>
<dbReference type="VEuPathDB" id="MicrosporidiaDB:TUBRATIS_10060"/>
<evidence type="ECO:0000313" key="2">
    <source>
        <dbReference type="EMBL" id="RVD92486.1"/>
    </source>
</evidence>
<dbReference type="Proteomes" id="UP000282876">
    <property type="component" value="Unassembled WGS sequence"/>
</dbReference>
<evidence type="ECO:0000256" key="1">
    <source>
        <dbReference type="SAM" id="Phobius"/>
    </source>
</evidence>
<keyword evidence="3" id="KW-1185">Reference proteome</keyword>
<keyword evidence="1" id="KW-0812">Transmembrane</keyword>
<keyword evidence="1" id="KW-1133">Transmembrane helix</keyword>
<evidence type="ECO:0000313" key="3">
    <source>
        <dbReference type="Proteomes" id="UP000282876"/>
    </source>
</evidence>
<feature type="transmembrane region" description="Helical" evidence="1">
    <location>
        <begin position="69"/>
        <end position="88"/>
    </location>
</feature>
<protein>
    <submittedName>
        <fullName evidence="2">Uncharacterized protein</fullName>
    </submittedName>
</protein>
<comment type="caution">
    <text evidence="2">The sequence shown here is derived from an EMBL/GenBank/DDBJ whole genome shotgun (WGS) entry which is preliminary data.</text>
</comment>
<sequence>MDTKFIRRSLIIPSTYINTLSEEEFRKICFCINSYRARHCKSFTRSNKSMPSVDCYNIPYLSGFCYRNLGYFIINSKYFLLTFFFELFKKNLSSKFFFDFHIFTCHRIKSRKIF</sequence>
<proteinExistence type="predicted"/>
<dbReference type="EMBL" id="RCSS01000205">
    <property type="protein sequence ID" value="RVD92486.1"/>
    <property type="molecule type" value="Genomic_DNA"/>
</dbReference>
<keyword evidence="1" id="KW-0472">Membrane</keyword>
<gene>
    <name evidence="2" type="ORF">TUBRATIS_10060</name>
</gene>
<name>A0A437ANC2_9MICR</name>
<organism evidence="2 3">
    <name type="scientific">Tubulinosema ratisbonensis</name>
    <dbReference type="NCBI Taxonomy" id="291195"/>
    <lineage>
        <taxon>Eukaryota</taxon>
        <taxon>Fungi</taxon>
        <taxon>Fungi incertae sedis</taxon>
        <taxon>Microsporidia</taxon>
        <taxon>Tubulinosematoidea</taxon>
        <taxon>Tubulinosematidae</taxon>
        <taxon>Tubulinosema</taxon>
    </lineage>
</organism>